<sequence>MEASMLSKRTSSSDIRQLLASVHMKKKKISQIDIVEQLGLEPEFEASADFTSNELSLLKQLRSEQLSLNKDIYWWNKCRAVTTMLYNAAVRQFDNPSLKSRKRSFRTIEKYLVAIGIKLETRKTLPSQPSILGINKDKIIDDQVKSEDDDWPLTKLFSLLREKGAIKKRTQMFLQCI</sequence>
<keyword evidence="3" id="KW-1185">Reference proteome</keyword>
<evidence type="ECO:0000313" key="2">
    <source>
        <dbReference type="EMBL" id="ETI31294.1"/>
    </source>
</evidence>
<dbReference type="AlphaFoldDB" id="V9DWU4"/>
<gene>
    <name evidence="2" type="ORF">F443_21705</name>
    <name evidence="1" type="ORF">F443_22409</name>
</gene>
<comment type="caution">
    <text evidence="1">The sequence shown here is derived from an EMBL/GenBank/DDBJ whole genome shotgun (WGS) entry which is preliminary data.</text>
</comment>
<dbReference type="Proteomes" id="UP000018721">
    <property type="component" value="Unassembled WGS sequence"/>
</dbReference>
<dbReference type="EMBL" id="ANIZ01004012">
    <property type="protein sequence ID" value="ETI30467.1"/>
    <property type="molecule type" value="Genomic_DNA"/>
</dbReference>
<dbReference type="EMBL" id="ANIZ01003794">
    <property type="protein sequence ID" value="ETI31294.1"/>
    <property type="molecule type" value="Genomic_DNA"/>
</dbReference>
<proteinExistence type="predicted"/>
<reference evidence="1 3" key="1">
    <citation type="submission" date="2013-11" db="EMBL/GenBank/DDBJ databases">
        <title>The Genome Sequence of Phytophthora parasitica P1569.</title>
        <authorList>
            <consortium name="The Broad Institute Genomics Platform"/>
            <person name="Russ C."/>
            <person name="Tyler B."/>
            <person name="Panabieres F."/>
            <person name="Shan W."/>
            <person name="Tripathy S."/>
            <person name="Grunwald N."/>
            <person name="Machado M."/>
            <person name="Johnson C.S."/>
            <person name="Arredondo F."/>
            <person name="Hong C."/>
            <person name="Coffey M."/>
            <person name="Young S.K."/>
            <person name="Zeng Q."/>
            <person name="Gargeya S."/>
            <person name="Fitzgerald M."/>
            <person name="Abouelleil A."/>
            <person name="Alvarado L."/>
            <person name="Chapman S.B."/>
            <person name="Gainer-Dewar J."/>
            <person name="Goldberg J."/>
            <person name="Griggs A."/>
            <person name="Gujja S."/>
            <person name="Hansen M."/>
            <person name="Howarth C."/>
            <person name="Imamovic A."/>
            <person name="Ireland A."/>
            <person name="Larimer J."/>
            <person name="McCowan C."/>
            <person name="Murphy C."/>
            <person name="Pearson M."/>
            <person name="Poon T.W."/>
            <person name="Priest M."/>
            <person name="Roberts A."/>
            <person name="Saif S."/>
            <person name="Shea T."/>
            <person name="Sykes S."/>
            <person name="Wortman J."/>
            <person name="Nusbaum C."/>
            <person name="Birren B."/>
        </authorList>
    </citation>
    <scope>NUCLEOTIDE SEQUENCE [LARGE SCALE GENOMIC DNA]</scope>
    <source>
        <strain evidence="1 3">P1569</strain>
    </source>
</reference>
<dbReference type="HOGENOM" id="CLU_130161_0_0_1"/>
<evidence type="ECO:0000313" key="1">
    <source>
        <dbReference type="EMBL" id="ETI30467.1"/>
    </source>
</evidence>
<accession>V9DWU4</accession>
<organism evidence="1 3">
    <name type="scientific">Phytophthora nicotianae P1569</name>
    <dbReference type="NCBI Taxonomy" id="1317065"/>
    <lineage>
        <taxon>Eukaryota</taxon>
        <taxon>Sar</taxon>
        <taxon>Stramenopiles</taxon>
        <taxon>Oomycota</taxon>
        <taxon>Peronosporomycetes</taxon>
        <taxon>Peronosporales</taxon>
        <taxon>Peronosporaceae</taxon>
        <taxon>Phytophthora</taxon>
    </lineage>
</organism>
<evidence type="ECO:0000313" key="3">
    <source>
        <dbReference type="Proteomes" id="UP000018721"/>
    </source>
</evidence>
<name>V9DWU4_PHYNI</name>
<protein>
    <submittedName>
        <fullName evidence="1">Uncharacterized protein</fullName>
    </submittedName>
</protein>